<accession>F0VJB8</accession>
<dbReference type="EMBL" id="FR823390">
    <property type="protein sequence ID" value="CBZ53829.1"/>
    <property type="molecule type" value="Genomic_DNA"/>
</dbReference>
<feature type="region of interest" description="Disordered" evidence="1">
    <location>
        <begin position="270"/>
        <end position="339"/>
    </location>
</feature>
<dbReference type="AlphaFoldDB" id="F0VJB8"/>
<dbReference type="VEuPathDB" id="ToxoDB:NCLIV_036100"/>
<dbReference type="InParanoid" id="F0VJB8"/>
<dbReference type="eggNOG" id="ENOG502QZ15">
    <property type="taxonomic scope" value="Eukaryota"/>
</dbReference>
<name>F0VJB8_NEOCL</name>
<dbReference type="Proteomes" id="UP000007494">
    <property type="component" value="Chromosome VIII"/>
</dbReference>
<protein>
    <submittedName>
        <fullName evidence="2">Uncharacterized protein</fullName>
    </submittedName>
</protein>
<dbReference type="RefSeq" id="XP_003883861.1">
    <property type="nucleotide sequence ID" value="XM_003883812.1"/>
</dbReference>
<reference evidence="3" key="4">
    <citation type="journal article" date="2015" name="PLoS ONE">
        <title>Comprehensive Evaluation of Toxoplasma gondii VEG and Neospora caninum LIV Genomes with Tachyzoite Stage Transcriptome and Proteome Defines Novel Transcript Features.</title>
        <authorList>
            <person name="Ramaprasad A."/>
            <person name="Mourier T."/>
            <person name="Naeem R."/>
            <person name="Malas T.B."/>
            <person name="Moussa E."/>
            <person name="Panigrahi A."/>
            <person name="Vermont S.J."/>
            <person name="Otto T.D."/>
            <person name="Wastling J."/>
            <person name="Pain A."/>
        </authorList>
    </citation>
    <scope>NUCLEOTIDE SEQUENCE</scope>
    <source>
        <strain evidence="3">Liverpool</strain>
    </source>
</reference>
<dbReference type="OMA" id="GEWVHER"/>
<dbReference type="OrthoDB" id="329529at2759"/>
<dbReference type="GeneID" id="13443397"/>
<proteinExistence type="predicted"/>
<evidence type="ECO:0000313" key="2">
    <source>
        <dbReference type="EMBL" id="CBZ53829.1"/>
    </source>
</evidence>
<reference evidence="2" key="2">
    <citation type="submission" date="2011-03" db="EMBL/GenBank/DDBJ databases">
        <title>Comparative genomics and transcriptomics of Neospora caninum and Toxoplasma gondii.</title>
        <authorList>
            <person name="Reid A.J."/>
            <person name="Sohal A."/>
            <person name="Harris D."/>
            <person name="Quail M."/>
            <person name="Sanders M."/>
            <person name="Berriman M."/>
            <person name="Wastling J.M."/>
            <person name="Pain A."/>
        </authorList>
    </citation>
    <scope>NUCLEOTIDE SEQUENCE</scope>
    <source>
        <strain evidence="2">Liverpool</strain>
    </source>
</reference>
<organism evidence="2 4">
    <name type="scientific">Neospora caninum (strain Liverpool)</name>
    <dbReference type="NCBI Taxonomy" id="572307"/>
    <lineage>
        <taxon>Eukaryota</taxon>
        <taxon>Sar</taxon>
        <taxon>Alveolata</taxon>
        <taxon>Apicomplexa</taxon>
        <taxon>Conoidasida</taxon>
        <taxon>Coccidia</taxon>
        <taxon>Eucoccidiorida</taxon>
        <taxon>Eimeriorina</taxon>
        <taxon>Sarcocystidae</taxon>
        <taxon>Neospora</taxon>
    </lineage>
</organism>
<evidence type="ECO:0000313" key="4">
    <source>
        <dbReference type="Proteomes" id="UP000007494"/>
    </source>
</evidence>
<evidence type="ECO:0000313" key="3">
    <source>
        <dbReference type="EMBL" id="CEL67823.1"/>
    </source>
</evidence>
<evidence type="ECO:0000256" key="1">
    <source>
        <dbReference type="SAM" id="MobiDB-lite"/>
    </source>
</evidence>
<keyword evidence="4" id="KW-1185">Reference proteome</keyword>
<sequence length="416" mass="45561">MADSAEFPCRHRDTGADTPSSRPRVVFNPTPTYIRDSLLAAKRQPVSCPSAKTADISQWSTAVSTSFDCGGASTLYARRFESLGPPPNAVTPPNSENAAAKASWDCGHCHVLREAQEIAREYTDFVCRRPFHANTLQANVGCSEFSCSAKLSANMDTCARQNAQQLDSSGHFSFRDEATKAAKEYAEHLTHHRPNPRFPSPSNIPPGTAGNFCAERFLARQRSSVFNAQRAAADYTSTLYQTASSIVSSPLTRLPQTASPDDAVESIHAPMAEPSRETVYEGEESFTARSKGGSKAGIASESDPLPPHKRAEQEGTEMQTAQQGHAHLSVGKQGGGLTAEKKLRTEKYLEGSETMNKEGLAALRACREWMHERNRLHAEYGSLHGFRPLLDMTGVLTRFFTMINKLFCSRLSLQDE</sequence>
<dbReference type="EMBL" id="LN714483">
    <property type="protein sequence ID" value="CEL67823.1"/>
    <property type="molecule type" value="Genomic_DNA"/>
</dbReference>
<feature type="region of interest" description="Disordered" evidence="1">
    <location>
        <begin position="1"/>
        <end position="23"/>
    </location>
</feature>
<gene>
    <name evidence="3" type="ORF">BN1204_036100</name>
    <name evidence="2" type="ORF">NCLIV_036100</name>
</gene>
<reference evidence="4" key="3">
    <citation type="journal article" date="2012" name="PLoS Pathog.">
        <title>Comparative genomics of the apicomplexan parasites Toxoplasma gondii and Neospora caninum: Coccidia differing in host range and transmission strategy.</title>
        <authorList>
            <person name="Reid A.J."/>
            <person name="Vermont S.J."/>
            <person name="Cotton J.A."/>
            <person name="Harris D."/>
            <person name="Hill-Cawthorne G.A."/>
            <person name="Konen-Waisman S."/>
            <person name="Latham S.M."/>
            <person name="Mourier T."/>
            <person name="Norton R."/>
            <person name="Quail M.A."/>
            <person name="Sanders M."/>
            <person name="Shanmugam D."/>
            <person name="Sohal A."/>
            <person name="Wasmuth J.D."/>
            <person name="Brunk B."/>
            <person name="Grigg M.E."/>
            <person name="Howard J.C."/>
            <person name="Parkinson J."/>
            <person name="Roos D.S."/>
            <person name="Trees A.J."/>
            <person name="Berriman M."/>
            <person name="Pain A."/>
            <person name="Wastling J.M."/>
        </authorList>
    </citation>
    <scope>NUCLEOTIDE SEQUENCE [LARGE SCALE GENOMIC DNA]</scope>
    <source>
        <strain evidence="4">Liverpool</strain>
    </source>
</reference>
<reference evidence="2" key="1">
    <citation type="submission" date="2011-02" db="EMBL/GenBank/DDBJ databases">
        <authorList>
            <person name="Aslett M."/>
        </authorList>
    </citation>
    <scope>NUCLEOTIDE SEQUENCE</scope>
    <source>
        <strain evidence="2">Liverpool</strain>
    </source>
</reference>